<sequence>MTAPRPTIPPRPTDGDGCRELGRGRQETELGGAKQKRRHCRRIHPQQQPSPLSPTYSAPMSIRSQPGALVVHIRDAKSGHMAIREHQPTALAQRTWFGQRIRGHGRDGMGWTAPTRIVVCDYVDNLKPPHSSQLCASFLDDDTDAGAGIRIP</sequence>
<dbReference type="AlphaFoldDB" id="A0A8H6WM37"/>
<keyword evidence="3" id="KW-1185">Reference proteome</keyword>
<reference evidence="2" key="1">
    <citation type="submission" date="2020-05" db="EMBL/GenBank/DDBJ databases">
        <title>Mycena genomes resolve the evolution of fungal bioluminescence.</title>
        <authorList>
            <person name="Tsai I.J."/>
        </authorList>
    </citation>
    <scope>NUCLEOTIDE SEQUENCE</scope>
    <source>
        <strain evidence="2">110903Hualien_Pintung</strain>
    </source>
</reference>
<feature type="compositionally biased region" description="Basic and acidic residues" evidence="1">
    <location>
        <begin position="13"/>
        <end position="28"/>
    </location>
</feature>
<organism evidence="2 3">
    <name type="scientific">Mycena chlorophos</name>
    <name type="common">Agaric fungus</name>
    <name type="synonym">Agaricus chlorophos</name>
    <dbReference type="NCBI Taxonomy" id="658473"/>
    <lineage>
        <taxon>Eukaryota</taxon>
        <taxon>Fungi</taxon>
        <taxon>Dikarya</taxon>
        <taxon>Basidiomycota</taxon>
        <taxon>Agaricomycotina</taxon>
        <taxon>Agaricomycetes</taxon>
        <taxon>Agaricomycetidae</taxon>
        <taxon>Agaricales</taxon>
        <taxon>Marasmiineae</taxon>
        <taxon>Mycenaceae</taxon>
        <taxon>Mycena</taxon>
    </lineage>
</organism>
<feature type="compositionally biased region" description="Basic residues" evidence="1">
    <location>
        <begin position="34"/>
        <end position="44"/>
    </location>
</feature>
<feature type="compositionally biased region" description="Pro residues" evidence="1">
    <location>
        <begin position="1"/>
        <end position="12"/>
    </location>
</feature>
<evidence type="ECO:0000313" key="2">
    <source>
        <dbReference type="EMBL" id="KAF7317364.1"/>
    </source>
</evidence>
<name>A0A8H6WM37_MYCCL</name>
<feature type="compositionally biased region" description="Polar residues" evidence="1">
    <location>
        <begin position="45"/>
        <end position="61"/>
    </location>
</feature>
<proteinExistence type="predicted"/>
<evidence type="ECO:0000256" key="1">
    <source>
        <dbReference type="SAM" id="MobiDB-lite"/>
    </source>
</evidence>
<comment type="caution">
    <text evidence="2">The sequence shown here is derived from an EMBL/GenBank/DDBJ whole genome shotgun (WGS) entry which is preliminary data.</text>
</comment>
<dbReference type="EMBL" id="JACAZE010000005">
    <property type="protein sequence ID" value="KAF7317364.1"/>
    <property type="molecule type" value="Genomic_DNA"/>
</dbReference>
<gene>
    <name evidence="2" type="ORF">HMN09_00472700</name>
</gene>
<feature type="region of interest" description="Disordered" evidence="1">
    <location>
        <begin position="1"/>
        <end position="61"/>
    </location>
</feature>
<evidence type="ECO:0000313" key="3">
    <source>
        <dbReference type="Proteomes" id="UP000613580"/>
    </source>
</evidence>
<protein>
    <submittedName>
        <fullName evidence="2">Uncharacterized protein</fullName>
    </submittedName>
</protein>
<accession>A0A8H6WM37</accession>
<dbReference type="Proteomes" id="UP000613580">
    <property type="component" value="Unassembled WGS sequence"/>
</dbReference>